<gene>
    <name evidence="1" type="ORF">DFL_001439</name>
</gene>
<reference evidence="1 2" key="1">
    <citation type="submission" date="2019-01" db="EMBL/GenBank/DDBJ databases">
        <title>Intercellular communication is required for trap formation in the nematode-trapping fungus Duddingtonia flagrans.</title>
        <authorList>
            <person name="Youssar L."/>
            <person name="Wernet V."/>
            <person name="Hensel N."/>
            <person name="Hildebrandt H.-G."/>
            <person name="Fischer R."/>
        </authorList>
    </citation>
    <scope>NUCLEOTIDE SEQUENCE [LARGE SCALE GENOMIC DNA]</scope>
    <source>
        <strain evidence="1 2">CBS H-5679</strain>
    </source>
</reference>
<dbReference type="EMBL" id="SAEB01000003">
    <property type="protein sequence ID" value="RVD87196.1"/>
    <property type="molecule type" value="Genomic_DNA"/>
</dbReference>
<dbReference type="AlphaFoldDB" id="A0A437A7X1"/>
<evidence type="ECO:0000313" key="2">
    <source>
        <dbReference type="Proteomes" id="UP000283090"/>
    </source>
</evidence>
<evidence type="ECO:0000313" key="1">
    <source>
        <dbReference type="EMBL" id="RVD87196.1"/>
    </source>
</evidence>
<proteinExistence type="predicted"/>
<evidence type="ECO:0008006" key="3">
    <source>
        <dbReference type="Google" id="ProtNLM"/>
    </source>
</evidence>
<accession>A0A437A7X1</accession>
<name>A0A437A7X1_ARTFL</name>
<dbReference type="RefSeq" id="XP_067492740.1">
    <property type="nucleotide sequence ID" value="XM_067630058.1"/>
</dbReference>
<keyword evidence="2" id="KW-1185">Reference proteome</keyword>
<protein>
    <recommendedName>
        <fullName evidence="3">F-box domain-containing protein</fullName>
    </recommendedName>
</protein>
<organism evidence="1 2">
    <name type="scientific">Arthrobotrys flagrans</name>
    <name type="common">Nematode-trapping fungus</name>
    <name type="synonym">Trichothecium flagrans</name>
    <dbReference type="NCBI Taxonomy" id="97331"/>
    <lineage>
        <taxon>Eukaryota</taxon>
        <taxon>Fungi</taxon>
        <taxon>Dikarya</taxon>
        <taxon>Ascomycota</taxon>
        <taxon>Pezizomycotina</taxon>
        <taxon>Orbiliomycetes</taxon>
        <taxon>Orbiliales</taxon>
        <taxon>Orbiliaceae</taxon>
        <taxon>Arthrobotrys</taxon>
    </lineage>
</organism>
<sequence length="330" mass="37082">MKYTSAFLGLPNEIYVEVFKRCTTFKAATTLAATCQQLQSIWKNHQKAVILHIGSNCIVAFDDALRAVRAIDMAEKQYQVMALQSNGVNVVENEKPPKRIPIHRLGAHSNPPSPNEIIQVFDLKYFVEAALFLGHEQRNIHIFCQQSSSKIQLPGPCPHGVDASQPGVSAEEIDFKVYASMYRFFLISAVLSSVYWEPLFADHPKAAVLRRDFSGPLNISAHYTPRRSFGAEDLSYIRQWACYNKRRASQAQLDEIFSELGDYLIERGKREAIWDGTVISTTQKSNNDRDYPTAGAVQTIMMIIGCHELLWCVAQQQLNCAGRAVERGPA</sequence>
<dbReference type="GeneID" id="93583750"/>
<dbReference type="VEuPathDB" id="FungiDB:DFL_001439"/>
<dbReference type="OrthoDB" id="5280464at2759"/>
<dbReference type="STRING" id="97331.A0A437A7X1"/>
<comment type="caution">
    <text evidence="1">The sequence shown here is derived from an EMBL/GenBank/DDBJ whole genome shotgun (WGS) entry which is preliminary data.</text>
</comment>
<dbReference type="Proteomes" id="UP000283090">
    <property type="component" value="Unassembled WGS sequence"/>
</dbReference>